<evidence type="ECO:0000256" key="1">
    <source>
        <dbReference type="SAM" id="MobiDB-lite"/>
    </source>
</evidence>
<feature type="compositionally biased region" description="Polar residues" evidence="1">
    <location>
        <begin position="736"/>
        <end position="756"/>
    </location>
</feature>
<sequence length="1727" mass="189692">MPRPKENAPAPAQFNVKELQIGRRKWRSGTSGPAVQIAGDPLLGTPPQKVPRNETFLCGKIMLGNKRFAFEVLEINRSPENVAKILRKQRIARGDREDFAPTFWNVSLARLHSPLYSFQLKFEDVLSMESHALHDEVELVFTFKKALSCYMKTNGGSLQTVESPVGNAKTIRCVTAPPLSEQDLLAWHCGSQVHFRQARELAVGHSPVLAALFSGRPVPKDVVVPVKRKANKDTPGNVAKRLRKEAQGAKALSETENKLLDVEVVKKSLNDYVSSLAHTVDMDWHDSYEETDEMIVEWFSECGVHVKSAIRAATDIGAGFGNAHEILKCVHDTWLNINAIPFRGCPRETLSDADGVEVNLLGDGASEDEDTSVRSIEDLLQIAWPLLLARAASDAKVLDPILMQMLKDAHDNGVIHPQEAHPSEGQLMAQQGKSVVKAVLTGRRRLSDLAAKNDWKSCPCTVKKHRMRRCIDRRFDGPKHLRTRDFGSDSDDSFGGGFGGIFGFCSDSYLNVLGAVAIHPGLRLVNQKLKDYQAWDDLVDSFCVLAVEDIRQVYAWRQQAETQMKQTRGAGMSEEDVKKFVDNYMPAYAACALPMKTRWLSPCPFTFFLAAVMAITVGLDLSVCPGNSPAAVLRTRGGVSIPPWPVSGGAQFQLLKELWEAPIFPPSQATVDKRAAIQAEADEGRGRDTEEVALENARAEELGESGARIRRSEAEEPKTVAQLTATFEKLSKGNAEVTSASMSKTPVQARLSSTLPQEEVDVHPARKAEEPKGVEDKVPSSAGLEAAAGRPAAGAASAKKRKEEAQQDEKEQKDSEAEDAKEGGQHDDEEDDDAGACEQCASVLQTGADAQQGEEKDEDVADEQEDDKMEGEDKHEEDDDKDGDNAEGAEEEEEQDEDSKIEKKAEKAGVAKNPVEARLCSLFFTTGRCTATPAGCGLSLFKPTEPLRWVVASWERSYRGQFSHRLSDLPPEGENAVEAKGQGKGKGKPKEAVEAKGQGKGKGKSKDARSGSGKKWVLFREWSVGDLKLEDLQAVLEPPQWHLGVKDCWLRNQSCFQLMWDAQADFVPPCTAPTPTAPSPMPSPQIPSLEMMRPDAQSADVVVPLPVGVSVGAFGSKLVEETILAECLWTRFTVELRDVRVQAGQLKRVAKKLWQDVFDVKIPCGAPDGHRVCGGGDVVFVLQACTRAAKRSYAEFNASRLKRSPGDGAEDLASPGMFIQQSISLREAREGFCSSGGGYLFAPSPGQFWLLNQLLICPSHFILCPRYSLEAWATSREAPWSRFDDSDAFPGQDAGTAKTGDIESCKEICRRHGWAGFTYWEDKAYFRAQDRSMLLKHRIVEIGAMGGGNTSVDMIRNAFDGLKQATAIQDEKLSALQQQLTDLKNMVAARRSRLVAPATTGATPRVAPDTQREGAADVTEVKKIYTNAGITFSRELLMSCLNSPSGSMDIRMQPCLEELARELPAHPQHRGTEQDLQPESQHALVLLEGRVVLLEWRVEEVSKLQLTGPQVTRIVEIGAMGGGNTSVDMIWNAFDGLKEGFASIVQKQTEQHARLLDLQHATAIQDEKLSALQQQLTNLKNMVAARRSRLVAPATTGATPRVAPDTQREGAADVTEVKKIYTNAGITFSRELLMSCLNSPSGSMDIRMQPCLEELARELPAHPQHRGTEQDLQPESQHALVLLEGRVVLLEWRVEEVSKLQFTGPQVTRQLSFSPDQICCNSLCHCH</sequence>
<accession>A0A1Q9C2B2</accession>
<organism evidence="2 3">
    <name type="scientific">Symbiodinium microadriaticum</name>
    <name type="common">Dinoflagellate</name>
    <name type="synonym">Zooxanthella microadriatica</name>
    <dbReference type="NCBI Taxonomy" id="2951"/>
    <lineage>
        <taxon>Eukaryota</taxon>
        <taxon>Sar</taxon>
        <taxon>Alveolata</taxon>
        <taxon>Dinophyceae</taxon>
        <taxon>Suessiales</taxon>
        <taxon>Symbiodiniaceae</taxon>
        <taxon>Symbiodinium</taxon>
    </lineage>
</organism>
<feature type="compositionally biased region" description="Acidic residues" evidence="1">
    <location>
        <begin position="855"/>
        <end position="897"/>
    </location>
</feature>
<keyword evidence="3" id="KW-1185">Reference proteome</keyword>
<dbReference type="EMBL" id="LSRX01001857">
    <property type="protein sequence ID" value="OLP77052.1"/>
    <property type="molecule type" value="Genomic_DNA"/>
</dbReference>
<dbReference type="Proteomes" id="UP000186817">
    <property type="component" value="Unassembled WGS sequence"/>
</dbReference>
<dbReference type="OrthoDB" id="10256793at2759"/>
<reference evidence="2 3" key="1">
    <citation type="submission" date="2016-02" db="EMBL/GenBank/DDBJ databases">
        <title>Genome analysis of coral dinoflagellate symbionts highlights evolutionary adaptations to a symbiotic lifestyle.</title>
        <authorList>
            <person name="Aranda M."/>
            <person name="Li Y."/>
            <person name="Liew Y.J."/>
            <person name="Baumgarten S."/>
            <person name="Simakov O."/>
            <person name="Wilson M."/>
            <person name="Piel J."/>
            <person name="Ashoor H."/>
            <person name="Bougouffa S."/>
            <person name="Bajic V.B."/>
            <person name="Ryu T."/>
            <person name="Ravasi T."/>
            <person name="Bayer T."/>
            <person name="Micklem G."/>
            <person name="Kim H."/>
            <person name="Bhak J."/>
            <person name="Lajeunesse T.C."/>
            <person name="Voolstra C.R."/>
        </authorList>
    </citation>
    <scope>NUCLEOTIDE SEQUENCE [LARGE SCALE GENOMIC DNA]</scope>
    <source>
        <strain evidence="2 3">CCMP2467</strain>
    </source>
</reference>
<feature type="compositionally biased region" description="Basic and acidic residues" evidence="1">
    <location>
        <begin position="898"/>
        <end position="909"/>
    </location>
</feature>
<protein>
    <submittedName>
        <fullName evidence="2">D-glycerate 3-kinase, chloroplastic</fullName>
    </submittedName>
</protein>
<comment type="caution">
    <text evidence="2">The sequence shown here is derived from an EMBL/GenBank/DDBJ whole genome shotgun (WGS) entry which is preliminary data.</text>
</comment>
<dbReference type="InterPro" id="IPR027417">
    <property type="entry name" value="P-loop_NTPase"/>
</dbReference>
<dbReference type="Gene3D" id="3.40.50.300">
    <property type="entry name" value="P-loop containing nucleotide triphosphate hydrolases"/>
    <property type="match status" value="1"/>
</dbReference>
<proteinExistence type="predicted"/>
<feature type="region of interest" description="Disordered" evidence="1">
    <location>
        <begin position="698"/>
        <end position="718"/>
    </location>
</feature>
<name>A0A1Q9C2B2_SYMMI</name>
<feature type="compositionally biased region" description="Low complexity" evidence="1">
    <location>
        <begin position="781"/>
        <end position="797"/>
    </location>
</feature>
<feature type="region of interest" description="Disordered" evidence="1">
    <location>
        <begin position="964"/>
        <end position="1010"/>
    </location>
</feature>
<gene>
    <name evidence="2" type="primary">GLYK</name>
    <name evidence="2" type="ORF">AK812_SmicGene42932</name>
</gene>
<evidence type="ECO:0000313" key="3">
    <source>
        <dbReference type="Proteomes" id="UP000186817"/>
    </source>
</evidence>
<keyword evidence="2" id="KW-0808">Transferase</keyword>
<evidence type="ECO:0000313" key="2">
    <source>
        <dbReference type="EMBL" id="OLP77052.1"/>
    </source>
</evidence>
<feature type="compositionally biased region" description="Basic and acidic residues" evidence="1">
    <location>
        <begin position="760"/>
        <end position="778"/>
    </location>
</feature>
<feature type="region of interest" description="Disordered" evidence="1">
    <location>
        <begin position="735"/>
        <end position="911"/>
    </location>
</feature>
<feature type="compositionally biased region" description="Basic and acidic residues" evidence="1">
    <location>
        <begin position="801"/>
        <end position="826"/>
    </location>
</feature>
<dbReference type="GO" id="GO:0016301">
    <property type="term" value="F:kinase activity"/>
    <property type="evidence" value="ECO:0007669"/>
    <property type="project" value="UniProtKB-KW"/>
</dbReference>
<keyword evidence="2" id="KW-0418">Kinase</keyword>